<organism evidence="9 10">
    <name type="scientific">Liquorilactobacillus vini DSM 20605</name>
    <dbReference type="NCBI Taxonomy" id="1133569"/>
    <lineage>
        <taxon>Bacteria</taxon>
        <taxon>Bacillati</taxon>
        <taxon>Bacillota</taxon>
        <taxon>Bacilli</taxon>
        <taxon>Lactobacillales</taxon>
        <taxon>Lactobacillaceae</taxon>
        <taxon>Liquorilactobacillus</taxon>
    </lineage>
</organism>
<comment type="function">
    <text evidence="7">Involved in DNA repair and RecF pathway recombination.</text>
</comment>
<dbReference type="Gene3D" id="2.40.50.140">
    <property type="entry name" value="Nucleic acid-binding proteins"/>
    <property type="match status" value="1"/>
</dbReference>
<proteinExistence type="inferred from homology"/>
<dbReference type="InterPro" id="IPR042242">
    <property type="entry name" value="RecO_C"/>
</dbReference>
<evidence type="ECO:0000256" key="5">
    <source>
        <dbReference type="ARBA" id="ARBA00023204"/>
    </source>
</evidence>
<evidence type="ECO:0000256" key="2">
    <source>
        <dbReference type="ARBA" id="ARBA00021310"/>
    </source>
</evidence>
<keyword evidence="10" id="KW-1185">Reference proteome</keyword>
<protein>
    <recommendedName>
        <fullName evidence="2 7">DNA repair protein RecO</fullName>
    </recommendedName>
    <alternativeName>
        <fullName evidence="6 7">Recombination protein O</fullName>
    </alternativeName>
</protein>
<dbReference type="SUPFAM" id="SSF57863">
    <property type="entry name" value="ArfGap/RecO-like zinc finger"/>
    <property type="match status" value="1"/>
</dbReference>
<dbReference type="PANTHER" id="PTHR33991">
    <property type="entry name" value="DNA REPAIR PROTEIN RECO"/>
    <property type="match status" value="1"/>
</dbReference>
<reference evidence="9 10" key="1">
    <citation type="journal article" date="2015" name="Genome Announc.">
        <title>Expanding the biotechnology potential of lactobacilli through comparative genomics of 213 strains and associated genera.</title>
        <authorList>
            <person name="Sun Z."/>
            <person name="Harris H.M."/>
            <person name="McCann A."/>
            <person name="Guo C."/>
            <person name="Argimon S."/>
            <person name="Zhang W."/>
            <person name="Yang X."/>
            <person name="Jeffery I.B."/>
            <person name="Cooney J.C."/>
            <person name="Kagawa T.F."/>
            <person name="Liu W."/>
            <person name="Song Y."/>
            <person name="Salvetti E."/>
            <person name="Wrobel A."/>
            <person name="Rasinkangas P."/>
            <person name="Parkhill J."/>
            <person name="Rea M.C."/>
            <person name="O'Sullivan O."/>
            <person name="Ritari J."/>
            <person name="Douillard F.P."/>
            <person name="Paul Ross R."/>
            <person name="Yang R."/>
            <person name="Briner A.E."/>
            <person name="Felis G.E."/>
            <person name="de Vos W.M."/>
            <person name="Barrangou R."/>
            <person name="Klaenhammer T.R."/>
            <person name="Caufield P.W."/>
            <person name="Cui Y."/>
            <person name="Zhang H."/>
            <person name="O'Toole P.W."/>
        </authorList>
    </citation>
    <scope>NUCLEOTIDE SEQUENCE [LARGE SCALE GENOMIC DNA]</scope>
    <source>
        <strain evidence="9 10">DSM 20605</strain>
    </source>
</reference>
<dbReference type="Pfam" id="PF02565">
    <property type="entry name" value="RecO_C"/>
    <property type="match status" value="1"/>
</dbReference>
<dbReference type="PANTHER" id="PTHR33991:SF1">
    <property type="entry name" value="DNA REPAIR PROTEIN RECO"/>
    <property type="match status" value="1"/>
</dbReference>
<dbReference type="HAMAP" id="MF_00201">
    <property type="entry name" value="RecO"/>
    <property type="match status" value="1"/>
</dbReference>
<dbReference type="InterPro" id="IPR037278">
    <property type="entry name" value="ARFGAP/RecO"/>
</dbReference>
<evidence type="ECO:0000256" key="1">
    <source>
        <dbReference type="ARBA" id="ARBA00007452"/>
    </source>
</evidence>
<dbReference type="OrthoDB" id="9797083at2"/>
<name>A0A0R2CD35_9LACO</name>
<evidence type="ECO:0000256" key="3">
    <source>
        <dbReference type="ARBA" id="ARBA00022763"/>
    </source>
</evidence>
<dbReference type="Gene3D" id="6.20.220.20">
    <property type="entry name" value="Recombination protein O, zinc-binding domain"/>
    <property type="match status" value="1"/>
</dbReference>
<comment type="similarity">
    <text evidence="1 7">Belongs to the RecO family.</text>
</comment>
<dbReference type="InterPro" id="IPR022572">
    <property type="entry name" value="DNA_rep/recomb_RecO_N"/>
</dbReference>
<evidence type="ECO:0000256" key="4">
    <source>
        <dbReference type="ARBA" id="ARBA00023172"/>
    </source>
</evidence>
<keyword evidence="5 7" id="KW-0234">DNA repair</keyword>
<dbReference type="Proteomes" id="UP000051576">
    <property type="component" value="Unassembled WGS sequence"/>
</dbReference>
<dbReference type="GO" id="GO:0006310">
    <property type="term" value="P:DNA recombination"/>
    <property type="evidence" value="ECO:0007669"/>
    <property type="project" value="UniProtKB-UniRule"/>
</dbReference>
<evidence type="ECO:0000313" key="10">
    <source>
        <dbReference type="Proteomes" id="UP000051576"/>
    </source>
</evidence>
<dbReference type="Pfam" id="PF11967">
    <property type="entry name" value="RecO_N"/>
    <property type="match status" value="1"/>
</dbReference>
<comment type="caution">
    <text evidence="9">The sequence shown here is derived from an EMBL/GenBank/DDBJ whole genome shotgun (WGS) entry which is preliminary data.</text>
</comment>
<dbReference type="NCBIfam" id="TIGR00613">
    <property type="entry name" value="reco"/>
    <property type="match status" value="1"/>
</dbReference>
<keyword evidence="4 7" id="KW-0233">DNA recombination</keyword>
<dbReference type="InterPro" id="IPR003717">
    <property type="entry name" value="RecO"/>
</dbReference>
<dbReference type="InterPro" id="IPR012340">
    <property type="entry name" value="NA-bd_OB-fold"/>
</dbReference>
<dbReference type="SUPFAM" id="SSF50249">
    <property type="entry name" value="Nucleic acid-binding proteins"/>
    <property type="match status" value="1"/>
</dbReference>
<dbReference type="EMBL" id="AYYX01000002">
    <property type="protein sequence ID" value="KRM89677.1"/>
    <property type="molecule type" value="Genomic_DNA"/>
</dbReference>
<gene>
    <name evidence="7" type="primary">recO</name>
    <name evidence="9" type="ORF">FD21_GL000723</name>
</gene>
<dbReference type="GO" id="GO:0006302">
    <property type="term" value="P:double-strand break repair"/>
    <property type="evidence" value="ECO:0007669"/>
    <property type="project" value="TreeGrafter"/>
</dbReference>
<evidence type="ECO:0000256" key="7">
    <source>
        <dbReference type="HAMAP-Rule" id="MF_00201"/>
    </source>
</evidence>
<evidence type="ECO:0000256" key="6">
    <source>
        <dbReference type="ARBA" id="ARBA00033409"/>
    </source>
</evidence>
<sequence length="254" mass="29188">MGQTQTAEFAGIVFFRRDYRERDMLVKILTDNFGFKMFFVRGARKRGFRLGAAILPFTQANYFGAISTNGLSFINAAKDVEHYQNLLQDIELNAYATYLLELAAAAFGDSQPLGGWFSQLQQALSLIDRHFDPAIIVNIIEVQLLNFFGVKPNLQDCVICHQTTGAFDFSESYGGLLCAAHFHLDPRRMHLDQRTLYFLRTFAQLDLRRLNSIHVKSTTKNNLRQALDQIYDNEVGLNLKSRHFLEEMKIWPKH</sequence>
<dbReference type="AlphaFoldDB" id="A0A0R2CD35"/>
<evidence type="ECO:0000313" key="9">
    <source>
        <dbReference type="EMBL" id="KRM89677.1"/>
    </source>
</evidence>
<dbReference type="RefSeq" id="WP_010580327.1">
    <property type="nucleotide sequence ID" value="NZ_AHYZ01000070.1"/>
</dbReference>
<dbReference type="PATRIC" id="fig|1133569.4.peg.783"/>
<dbReference type="Gene3D" id="1.20.1440.120">
    <property type="entry name" value="Recombination protein O, C-terminal domain"/>
    <property type="match status" value="1"/>
</dbReference>
<feature type="domain" description="DNA replication/recombination mediator RecO N-terminal" evidence="8">
    <location>
        <begin position="8"/>
        <end position="81"/>
    </location>
</feature>
<keyword evidence="3 7" id="KW-0227">DNA damage</keyword>
<dbReference type="eggNOG" id="COG1381">
    <property type="taxonomic scope" value="Bacteria"/>
</dbReference>
<dbReference type="STRING" id="1133569.FD21_GL000723"/>
<evidence type="ECO:0000259" key="8">
    <source>
        <dbReference type="Pfam" id="PF11967"/>
    </source>
</evidence>
<dbReference type="GO" id="GO:0043590">
    <property type="term" value="C:bacterial nucleoid"/>
    <property type="evidence" value="ECO:0007669"/>
    <property type="project" value="TreeGrafter"/>
</dbReference>
<accession>A0A0R2CD35</accession>